<keyword evidence="2" id="KW-1185">Reference proteome</keyword>
<gene>
    <name evidence="1" type="ORF">LOC62_04G006592</name>
</gene>
<dbReference type="AlphaFoldDB" id="A0AAF1BJ78"/>
<sequence>MGNDLHFEPENDFPEGGGQLLIVQAADGTVFRFSLDRLAQFSPKLQAFKVATAPGGPGAAPLDFSFACADGLRLAFGMLNDHFVTPKPTDKFPWPNTKVVESIVNLMEVHQLYKLGELLIERTNFDAAWRPANKLEWFAVASMIGGDTSAPLDATCKYSLNKANYPNTLLDGRAEWLAHKMDKDHPKWLADFKEHHEFFQWCLAEFEKHLKFDFADSHHPALCDEESCDNCDPEADREVNFEARRLGLVSQVRLFIDNYEEPWKKELIEAWGLRSYLSRPLAKKLTLHLRRLTVIMRPNAEPYCNHLHTYQIRPGQPWQAL</sequence>
<evidence type="ECO:0000313" key="1">
    <source>
        <dbReference type="EMBL" id="WOO83111.1"/>
    </source>
</evidence>
<evidence type="ECO:0000313" key="2">
    <source>
        <dbReference type="Proteomes" id="UP000827549"/>
    </source>
</evidence>
<protein>
    <submittedName>
        <fullName evidence="1">Uncharacterized protein</fullName>
    </submittedName>
</protein>
<name>A0AAF1BJ78_9TREE</name>
<organism evidence="1 2">
    <name type="scientific">Vanrija pseudolonga</name>
    <dbReference type="NCBI Taxonomy" id="143232"/>
    <lineage>
        <taxon>Eukaryota</taxon>
        <taxon>Fungi</taxon>
        <taxon>Dikarya</taxon>
        <taxon>Basidiomycota</taxon>
        <taxon>Agaricomycotina</taxon>
        <taxon>Tremellomycetes</taxon>
        <taxon>Trichosporonales</taxon>
        <taxon>Trichosporonaceae</taxon>
        <taxon>Vanrija</taxon>
    </lineage>
</organism>
<accession>A0AAF1BJ78</accession>
<dbReference type="EMBL" id="CP086717">
    <property type="protein sequence ID" value="WOO83111.1"/>
    <property type="molecule type" value="Genomic_DNA"/>
</dbReference>
<proteinExistence type="predicted"/>
<dbReference type="RefSeq" id="XP_062629143.1">
    <property type="nucleotide sequence ID" value="XM_062773159.1"/>
</dbReference>
<dbReference type="Proteomes" id="UP000827549">
    <property type="component" value="Chromosome 4"/>
</dbReference>
<reference evidence="1" key="1">
    <citation type="submission" date="2023-10" db="EMBL/GenBank/DDBJ databases">
        <authorList>
            <person name="Noh H."/>
        </authorList>
    </citation>
    <scope>NUCLEOTIDE SEQUENCE</scope>
    <source>
        <strain evidence="1">DUCC4014</strain>
    </source>
</reference>
<dbReference type="GeneID" id="87809814"/>